<dbReference type="RefSeq" id="XP_002429633.1">
    <property type="nucleotide sequence ID" value="XM_002429588.1"/>
</dbReference>
<keyword evidence="4" id="KW-1185">Reference proteome</keyword>
<evidence type="ECO:0000313" key="2">
    <source>
        <dbReference type="EMBL" id="EEB16895.1"/>
    </source>
</evidence>
<protein>
    <submittedName>
        <fullName evidence="2 3">Uncharacterized protein</fullName>
    </submittedName>
</protein>
<reference evidence="2" key="2">
    <citation type="submission" date="2007-04" db="EMBL/GenBank/DDBJ databases">
        <title>The genome of the human body louse.</title>
        <authorList>
            <consortium name="The Human Body Louse Genome Consortium"/>
            <person name="Kirkness E."/>
            <person name="Walenz B."/>
            <person name="Hass B."/>
            <person name="Bruggner R."/>
            <person name="Strausberg R."/>
        </authorList>
    </citation>
    <scope>NUCLEOTIDE SEQUENCE</scope>
    <source>
        <strain evidence="2">USDA</strain>
    </source>
</reference>
<keyword evidence="1" id="KW-0812">Transmembrane</keyword>
<accession>E0VU39</accession>
<dbReference type="EnsemblMetazoa" id="PHUM444980-RA">
    <property type="protein sequence ID" value="PHUM444980-PA"/>
    <property type="gene ID" value="PHUM444980"/>
</dbReference>
<evidence type="ECO:0000313" key="3">
    <source>
        <dbReference type="EnsemblMetazoa" id="PHUM444980-PA"/>
    </source>
</evidence>
<dbReference type="VEuPathDB" id="VectorBase:PHUM444980"/>
<feature type="transmembrane region" description="Helical" evidence="1">
    <location>
        <begin position="57"/>
        <end position="79"/>
    </location>
</feature>
<proteinExistence type="predicted"/>
<organism>
    <name type="scientific">Pediculus humanus subsp. corporis</name>
    <name type="common">Body louse</name>
    <dbReference type="NCBI Taxonomy" id="121224"/>
    <lineage>
        <taxon>Eukaryota</taxon>
        <taxon>Metazoa</taxon>
        <taxon>Ecdysozoa</taxon>
        <taxon>Arthropoda</taxon>
        <taxon>Hexapoda</taxon>
        <taxon>Insecta</taxon>
        <taxon>Pterygota</taxon>
        <taxon>Neoptera</taxon>
        <taxon>Paraneoptera</taxon>
        <taxon>Psocodea</taxon>
        <taxon>Troctomorpha</taxon>
        <taxon>Phthiraptera</taxon>
        <taxon>Anoplura</taxon>
        <taxon>Pediculidae</taxon>
        <taxon>Pediculus</taxon>
    </lineage>
</organism>
<keyword evidence="1" id="KW-0472">Membrane</keyword>
<keyword evidence="1" id="KW-1133">Transmembrane helix</keyword>
<evidence type="ECO:0000256" key="1">
    <source>
        <dbReference type="SAM" id="Phobius"/>
    </source>
</evidence>
<reference evidence="2" key="1">
    <citation type="submission" date="2007-04" db="EMBL/GenBank/DDBJ databases">
        <title>Annotation of Pediculus humanus corporis strain USDA.</title>
        <authorList>
            <person name="Kirkness E."/>
            <person name="Hannick L."/>
            <person name="Hass B."/>
            <person name="Bruggner R."/>
            <person name="Lawson D."/>
            <person name="Bidwell S."/>
            <person name="Joardar V."/>
            <person name="Caler E."/>
            <person name="Walenz B."/>
            <person name="Inman J."/>
            <person name="Schobel S."/>
            <person name="Galinsky K."/>
            <person name="Amedeo P."/>
            <person name="Strausberg R."/>
        </authorList>
    </citation>
    <scope>NUCLEOTIDE SEQUENCE</scope>
    <source>
        <strain evidence="2">USDA</strain>
    </source>
</reference>
<gene>
    <name evidence="3" type="primary">8231172</name>
    <name evidence="2" type="ORF">Phum_PHUM444980</name>
</gene>
<sequence>MIINFKQTQRKINSFNGSESHELLAEGVVASNYTFDKNLNMKKINKYLDARVFLTGWSLYLGWGGTGMCLLVSMLWIILSKIMRYNSFNMLFIT</sequence>
<dbReference type="EMBL" id="AAZO01005435">
    <property type="status" value="NOT_ANNOTATED_CDS"/>
    <property type="molecule type" value="Genomic_DNA"/>
</dbReference>
<dbReference type="OrthoDB" id="6419888at2759"/>
<dbReference type="InParanoid" id="E0VU39"/>
<dbReference type="AlphaFoldDB" id="E0VU39"/>
<dbReference type="GeneID" id="8231172"/>
<dbReference type="CTD" id="8231172"/>
<dbReference type="eggNOG" id="ENOG502RXM2">
    <property type="taxonomic scope" value="Eukaryota"/>
</dbReference>
<evidence type="ECO:0000313" key="4">
    <source>
        <dbReference type="Proteomes" id="UP000009046"/>
    </source>
</evidence>
<name>E0VU39_PEDHC</name>
<dbReference type="HOGENOM" id="CLU_2388837_0_0_1"/>
<dbReference type="Proteomes" id="UP000009046">
    <property type="component" value="Unassembled WGS sequence"/>
</dbReference>
<reference evidence="3" key="3">
    <citation type="submission" date="2020-05" db="UniProtKB">
        <authorList>
            <consortium name="EnsemblMetazoa"/>
        </authorList>
    </citation>
    <scope>IDENTIFICATION</scope>
    <source>
        <strain evidence="3">USDA</strain>
    </source>
</reference>
<dbReference type="KEGG" id="phu:Phum_PHUM444980"/>
<dbReference type="EMBL" id="DS235779">
    <property type="protein sequence ID" value="EEB16895.1"/>
    <property type="molecule type" value="Genomic_DNA"/>
</dbReference>